<dbReference type="OrthoDB" id="1726708at2"/>
<dbReference type="AlphaFoldDB" id="A0A1X7IYD2"/>
<evidence type="ECO:0000313" key="5">
    <source>
        <dbReference type="Proteomes" id="UP000193834"/>
    </source>
</evidence>
<keyword evidence="2 3" id="KW-0472">Membrane</keyword>
<dbReference type="Proteomes" id="UP000193834">
    <property type="component" value="Unassembled WGS sequence"/>
</dbReference>
<dbReference type="GO" id="GO:0009847">
    <property type="term" value="P:spore germination"/>
    <property type="evidence" value="ECO:0007669"/>
    <property type="project" value="InterPro"/>
</dbReference>
<feature type="transmembrane region" description="Helical" evidence="3">
    <location>
        <begin position="318"/>
        <end position="342"/>
    </location>
</feature>
<dbReference type="InterPro" id="IPR004995">
    <property type="entry name" value="Spore_Ger"/>
</dbReference>
<dbReference type="PANTHER" id="PTHR22550">
    <property type="entry name" value="SPORE GERMINATION PROTEIN"/>
    <property type="match status" value="1"/>
</dbReference>
<feature type="transmembrane region" description="Helical" evidence="3">
    <location>
        <begin position="413"/>
        <end position="438"/>
    </location>
</feature>
<proteinExistence type="inferred from homology"/>
<reference evidence="4 5" key="1">
    <citation type="submission" date="2017-04" db="EMBL/GenBank/DDBJ databases">
        <authorList>
            <person name="Afonso C.L."/>
            <person name="Miller P.J."/>
            <person name="Scott M.A."/>
            <person name="Spackman E."/>
            <person name="Goraichik I."/>
            <person name="Dimitrov K.M."/>
            <person name="Suarez D.L."/>
            <person name="Swayne D.E."/>
        </authorList>
    </citation>
    <scope>NUCLEOTIDE SEQUENCE [LARGE SCALE GENOMIC DNA]</scope>
    <source>
        <strain evidence="4 5">11</strain>
    </source>
</reference>
<dbReference type="PIRSF" id="PIRSF005690">
    <property type="entry name" value="GerBA"/>
    <property type="match status" value="1"/>
</dbReference>
<keyword evidence="3" id="KW-1133">Transmembrane helix</keyword>
<keyword evidence="5" id="KW-1185">Reference proteome</keyword>
<keyword evidence="3" id="KW-0812">Transmembrane</keyword>
<sequence>MTNQVIEPISEKMKNLDELICFFKKSSDYHHFSPIHKEDEIEISYYRTLVNQETLNQYVIPVFQYVEGKHPQLEDLMRHLPFNDMELTTDLATIEKKITGGFIMIRLLKNRSKVLMVNVRDNKSGYRQSNETDNEFSVIGPKIGFVENLDTNIGLIRHKLTDSRAVFKEITIGNMSKTRVCLLYLEGITNPEYVNTAIQRLESFSLDVVFDSSLVDQIISDNGNSPFPQFLSTERVDRVTFAVINGQVAILADGSPYVFTGPSSLNDFFISPEDYYMPWVVGSFFRIIRLLGVVFSLFASAMYVALMTYHFEVIPDGLIGPLISARAFVPFTPLLEVIFLEITIEVLREAGARLPTKIGSTLGVVGGIVIGQAAVEAALTSNILLIIVALSALTSFTTPIFKMSNTVRLLRFPIILAAACWGGLGILIMFILILGHLMKLESLGSPYLAPFYPTRPKYWADTIIRPSYRWTWKRNGTIRPIQDVRYVPKSQENPDHEK</sequence>
<feature type="transmembrane region" description="Helical" evidence="3">
    <location>
        <begin position="354"/>
        <end position="375"/>
    </location>
</feature>
<name>A0A1X7IYD2_9BACL</name>
<organism evidence="4 5">
    <name type="scientific">Paenibacillus aquistagni</name>
    <dbReference type="NCBI Taxonomy" id="1852522"/>
    <lineage>
        <taxon>Bacteria</taxon>
        <taxon>Bacillati</taxon>
        <taxon>Bacillota</taxon>
        <taxon>Bacilli</taxon>
        <taxon>Bacillales</taxon>
        <taxon>Paenibacillaceae</taxon>
        <taxon>Paenibacillus</taxon>
    </lineage>
</organism>
<feature type="transmembrane region" description="Helical" evidence="3">
    <location>
        <begin position="381"/>
        <end position="401"/>
    </location>
</feature>
<dbReference type="RefSeq" id="WP_085493121.1">
    <property type="nucleotide sequence ID" value="NZ_FXAZ01000001.1"/>
</dbReference>
<gene>
    <name evidence="4" type="ORF">SAMN06295960_0915</name>
</gene>
<evidence type="ECO:0000256" key="3">
    <source>
        <dbReference type="SAM" id="Phobius"/>
    </source>
</evidence>
<evidence type="ECO:0000256" key="2">
    <source>
        <dbReference type="ARBA" id="ARBA00023136"/>
    </source>
</evidence>
<protein>
    <submittedName>
        <fullName evidence="4">GerA spore germination protein</fullName>
    </submittedName>
</protein>
<dbReference type="PANTHER" id="PTHR22550:SF5">
    <property type="entry name" value="LEUCINE ZIPPER PROTEIN 4"/>
    <property type="match status" value="1"/>
</dbReference>
<feature type="transmembrane region" description="Helical" evidence="3">
    <location>
        <begin position="287"/>
        <end position="306"/>
    </location>
</feature>
<evidence type="ECO:0000313" key="4">
    <source>
        <dbReference type="EMBL" id="SMG19434.1"/>
    </source>
</evidence>
<dbReference type="InterPro" id="IPR050768">
    <property type="entry name" value="UPF0353/GerABKA_families"/>
</dbReference>
<dbReference type="EMBL" id="FXAZ01000001">
    <property type="protein sequence ID" value="SMG19434.1"/>
    <property type="molecule type" value="Genomic_DNA"/>
</dbReference>
<dbReference type="STRING" id="1852522.SAMN06295960_0915"/>
<dbReference type="Pfam" id="PF03323">
    <property type="entry name" value="GerA"/>
    <property type="match status" value="1"/>
</dbReference>
<accession>A0A1X7IYD2</accession>
<dbReference type="GO" id="GO:0016020">
    <property type="term" value="C:membrane"/>
    <property type="evidence" value="ECO:0007669"/>
    <property type="project" value="InterPro"/>
</dbReference>
<comment type="similarity">
    <text evidence="1">Belongs to the GerABKA family.</text>
</comment>
<evidence type="ECO:0000256" key="1">
    <source>
        <dbReference type="ARBA" id="ARBA00005278"/>
    </source>
</evidence>